<feature type="transmembrane region" description="Helical" evidence="1">
    <location>
        <begin position="16"/>
        <end position="38"/>
    </location>
</feature>
<organism evidence="2 3">
    <name type="scientific">Candidatus Sungbacteria bacterium RIFCSPHIGHO2_01_FULL_47_32</name>
    <dbReference type="NCBI Taxonomy" id="1802264"/>
    <lineage>
        <taxon>Bacteria</taxon>
        <taxon>Candidatus Sungiibacteriota</taxon>
    </lineage>
</organism>
<dbReference type="AlphaFoldDB" id="A0A1G2K8F7"/>
<keyword evidence="1" id="KW-1133">Transmembrane helix</keyword>
<keyword evidence="1" id="KW-0472">Membrane</keyword>
<keyword evidence="1" id="KW-0812">Transmembrane</keyword>
<evidence type="ECO:0000256" key="1">
    <source>
        <dbReference type="SAM" id="Phobius"/>
    </source>
</evidence>
<accession>A0A1G2K8F7</accession>
<name>A0A1G2K8F7_9BACT</name>
<dbReference type="EMBL" id="MHQC01000006">
    <property type="protein sequence ID" value="OGZ95712.1"/>
    <property type="molecule type" value="Genomic_DNA"/>
</dbReference>
<reference evidence="2 3" key="1">
    <citation type="journal article" date="2016" name="Nat. Commun.">
        <title>Thousands of microbial genomes shed light on interconnected biogeochemical processes in an aquifer system.</title>
        <authorList>
            <person name="Anantharaman K."/>
            <person name="Brown C.T."/>
            <person name="Hug L.A."/>
            <person name="Sharon I."/>
            <person name="Castelle C.J."/>
            <person name="Probst A.J."/>
            <person name="Thomas B.C."/>
            <person name="Singh A."/>
            <person name="Wilkins M.J."/>
            <person name="Karaoz U."/>
            <person name="Brodie E.L."/>
            <person name="Williams K.H."/>
            <person name="Hubbard S.S."/>
            <person name="Banfield J.F."/>
        </authorList>
    </citation>
    <scope>NUCLEOTIDE SEQUENCE [LARGE SCALE GENOMIC DNA]</scope>
</reference>
<dbReference type="Proteomes" id="UP000177152">
    <property type="component" value="Unassembled WGS sequence"/>
</dbReference>
<evidence type="ECO:0000313" key="2">
    <source>
        <dbReference type="EMBL" id="OGZ95712.1"/>
    </source>
</evidence>
<gene>
    <name evidence="2" type="ORF">A2633_01910</name>
</gene>
<sequence length="78" mass="8290">MKRLATTLKNEQVDTLIALLSFACVGVGLLLPLVLPVHHDNASAFRFISAMYGFALMATSDLINRFASPAVIGLKTGG</sequence>
<proteinExistence type="predicted"/>
<protein>
    <submittedName>
        <fullName evidence="2">Uncharacterized protein</fullName>
    </submittedName>
</protein>
<comment type="caution">
    <text evidence="2">The sequence shown here is derived from an EMBL/GenBank/DDBJ whole genome shotgun (WGS) entry which is preliminary data.</text>
</comment>
<evidence type="ECO:0000313" key="3">
    <source>
        <dbReference type="Proteomes" id="UP000177152"/>
    </source>
</evidence>